<name>A0A1E5GGS5_9ENTE</name>
<feature type="region of interest" description="Disordered" evidence="1">
    <location>
        <begin position="39"/>
        <end position="81"/>
    </location>
</feature>
<keyword evidence="2" id="KW-0732">Signal</keyword>
<sequence length="285" mass="29431">MKTNKTTKLLSLGLISLCALSLGAPTVLAADPKANTKADVKFTEDTGTVDPEKPEVTDPKDPGKEPGIVDPGGEGGGGNGTKSFNINWVSSFKFGEIKIAGSTMSAYAQPTTLNWAEEEDGDLVPTGEKTVGLANFLQVTDNTGKNAGWTVNVTGTPFYELDASGKEIKANELTGAAITLEDPQIVGLAESAALAPISSLSPGKDILDGGANKVFEAGSQKGQGTWSLTWGADTDKTILKGITVAGNTTTGKATSGVKLTVPVTAKPKAEKSYRSSLEWVLTTAP</sequence>
<feature type="compositionally biased region" description="Gly residues" evidence="1">
    <location>
        <begin position="70"/>
        <end position="80"/>
    </location>
</feature>
<dbReference type="OrthoDB" id="2182600at2"/>
<dbReference type="AlphaFoldDB" id="A0A1E5GGS5"/>
<gene>
    <name evidence="4" type="ORF">BCR21_06550</name>
</gene>
<evidence type="ECO:0000313" key="4">
    <source>
        <dbReference type="EMBL" id="OEG11889.1"/>
    </source>
</evidence>
<dbReference type="EMBL" id="MIJZ01000012">
    <property type="protein sequence ID" value="OEG11889.1"/>
    <property type="molecule type" value="Genomic_DNA"/>
</dbReference>
<feature type="chain" id="PRO_5009177418" description="WxL domain-containing protein" evidence="2">
    <location>
        <begin position="30"/>
        <end position="285"/>
    </location>
</feature>
<evidence type="ECO:0000313" key="5">
    <source>
        <dbReference type="Proteomes" id="UP000094068"/>
    </source>
</evidence>
<dbReference type="RefSeq" id="WP_069645742.1">
    <property type="nucleotide sequence ID" value="NZ_MIJZ01000012.1"/>
</dbReference>
<feature type="domain" description="WxL" evidence="3">
    <location>
        <begin position="32"/>
        <end position="285"/>
    </location>
</feature>
<dbReference type="Pfam" id="PF13731">
    <property type="entry name" value="WxL"/>
    <property type="match status" value="1"/>
</dbReference>
<evidence type="ECO:0000259" key="3">
    <source>
        <dbReference type="Pfam" id="PF13731"/>
    </source>
</evidence>
<feature type="compositionally biased region" description="Basic and acidic residues" evidence="1">
    <location>
        <begin position="39"/>
        <end position="64"/>
    </location>
</feature>
<dbReference type="InterPro" id="IPR027994">
    <property type="entry name" value="WxL_dom"/>
</dbReference>
<organism evidence="4 5">
    <name type="scientific">Enterococcus ureasiticus</name>
    <dbReference type="NCBI Taxonomy" id="903984"/>
    <lineage>
        <taxon>Bacteria</taxon>
        <taxon>Bacillati</taxon>
        <taxon>Bacillota</taxon>
        <taxon>Bacilli</taxon>
        <taxon>Lactobacillales</taxon>
        <taxon>Enterococcaceae</taxon>
        <taxon>Enterococcus</taxon>
    </lineage>
</organism>
<dbReference type="Proteomes" id="UP000094068">
    <property type="component" value="Unassembled WGS sequence"/>
</dbReference>
<feature type="signal peptide" evidence="2">
    <location>
        <begin position="1"/>
        <end position="29"/>
    </location>
</feature>
<evidence type="ECO:0000256" key="2">
    <source>
        <dbReference type="SAM" id="SignalP"/>
    </source>
</evidence>
<dbReference type="STRING" id="903984.BCR21_06550"/>
<proteinExistence type="predicted"/>
<keyword evidence="5" id="KW-1185">Reference proteome</keyword>
<accession>A0A1E5GGS5</accession>
<comment type="caution">
    <text evidence="4">The sequence shown here is derived from an EMBL/GenBank/DDBJ whole genome shotgun (WGS) entry which is preliminary data.</text>
</comment>
<reference evidence="5" key="1">
    <citation type="submission" date="2016-09" db="EMBL/GenBank/DDBJ databases">
        <authorList>
            <person name="Gulvik C.A."/>
        </authorList>
    </citation>
    <scope>NUCLEOTIDE SEQUENCE [LARGE SCALE GENOMIC DNA]</scope>
    <source>
        <strain evidence="5">DSM 23328</strain>
    </source>
</reference>
<evidence type="ECO:0000256" key="1">
    <source>
        <dbReference type="SAM" id="MobiDB-lite"/>
    </source>
</evidence>
<protein>
    <recommendedName>
        <fullName evidence="3">WxL domain-containing protein</fullName>
    </recommendedName>
</protein>